<evidence type="ECO:0000313" key="16">
    <source>
        <dbReference type="EMBL" id="KAK2567417.1"/>
    </source>
</evidence>
<dbReference type="Pfam" id="PF14670">
    <property type="entry name" value="FXa_inhibition"/>
    <property type="match status" value="1"/>
</dbReference>
<keyword evidence="8" id="KW-0472">Membrane</keyword>
<comment type="subcellular location">
    <subcellularLocation>
        <location evidence="1">Membrane</location>
    </subcellularLocation>
</comment>
<evidence type="ECO:0000256" key="7">
    <source>
        <dbReference type="ARBA" id="ARBA00022989"/>
    </source>
</evidence>
<evidence type="ECO:0000256" key="5">
    <source>
        <dbReference type="ARBA" id="ARBA00022737"/>
    </source>
</evidence>
<feature type="domain" description="VWFD" evidence="15">
    <location>
        <begin position="350"/>
        <end position="544"/>
    </location>
</feature>
<dbReference type="Pfam" id="PF23263">
    <property type="entry name" value="C8-3_MUC4"/>
    <property type="match status" value="1"/>
</dbReference>
<dbReference type="SMART" id="SM00181">
    <property type="entry name" value="EGF"/>
    <property type="match status" value="6"/>
</dbReference>
<sequence>MALSSSTETGLIRDWYNFGQRYWLRFSSMIAPYWTRTDLGRSFTDGPSEVFYHIYTERNDAEFLKSVTSDVLRSKTGASLPKGKTFHATWVLVVTWVHLRHFELNPITEKLTNTFQGVIITDSIFSFVMFNYPHNGIWFSAPTSVSLYEYFTNYNDLPVIGYNSGGLENHFRNILRSGTVQAEEIDNQIGNANIPGRWIMRIENSNGFEDSDFYCLIWYYEQPNPYSFNDSPDPCPCTVFQAAADNRYTWVNPFFPYTECFYTVGSVSGRGRRCCYYKDAQRTGALIFNSQPKAGTIDNYHRLRFPEKHQKYDVEGFAYCCLTSKRRVESCKKYYEKRLSEGCEAFIPQEQANGGGDPHVVTLDDRNYTFNGLGEYTMINVQDNFFQLQARTRLAKGGGTATVFSAAVAKEQNASIVQCNLKEEGGLEVLIDGQVFQGFYSLTNVSVILNDSVAVSRPQKDSFLVTFPSGISVTVTDIQGSLSIVFAAPFSFQGQTKGLLGTWNDDQEDDFLTPDGNILPSNATGRQIHFDFGLKWQLSDNTTLFTYKPGESTSTFSNASFVPIFLDEPIHFASNELRTATERACQGDVNCLFDIASTGDVSFGESTKQVAVQLESEAQALGNFPPKILVGPLEVNVTVNTSARITITAQDPNNDSLSFSVAGNLPTGHTTASNETAITLSWNVTTAQIEVEFRVSDGTANTVHSPVINVSACHNQGTCVEQASDDTSTNNNTQKFQILSCQCLNGYTGSFCEVDLDACEENSQPCFPGVSCIDLPTPANESGYTCGPCPNGYSGNGAECLDIDECTTNNGGCNQLCVNTPGSSVCTCNSGYSLNIDKKTCEDVNECQPISDCMQICENTMGSYNCKCNADFTVDSSNSKDSIPANPCLGNQHGCQHICYQSNGQEKCSCHAGYSLNQDGKTCSDIDECASSPSPCDQGCSNSVGNYTCSCVSGFRLDSNGKTCNDIDECLSRRNAGTLADPTNVFVMKDCLEKGEAPPPPPPASKPRTPSERERVESVNLDIQGLNISEWNKPKEDAFKQSVAEAATKHCAINGNCISSRLSFKPGLDEREPGSV</sequence>
<gene>
    <name evidence="16" type="ORF">P5673_008228</name>
</gene>
<keyword evidence="5" id="KW-0677">Repeat</keyword>
<dbReference type="FunFam" id="2.10.25.10:FF:000037">
    <property type="entry name" value="Signal peptide, CUB domain and EGF-like domain-containing 2"/>
    <property type="match status" value="1"/>
</dbReference>
<dbReference type="GO" id="GO:0016020">
    <property type="term" value="C:membrane"/>
    <property type="evidence" value="ECO:0007669"/>
    <property type="project" value="UniProtKB-SubCell"/>
</dbReference>
<dbReference type="SUPFAM" id="SSF57184">
    <property type="entry name" value="Growth factor receptor domain"/>
    <property type="match status" value="1"/>
</dbReference>
<comment type="caution">
    <text evidence="16">The sequence shown here is derived from an EMBL/GenBank/DDBJ whole genome shotgun (WGS) entry which is preliminary data.</text>
</comment>
<dbReference type="FunFam" id="2.10.25.10:FF:000027">
    <property type="entry name" value="Thrombospondin 3"/>
    <property type="match status" value="1"/>
</dbReference>
<dbReference type="InterPro" id="IPR056619">
    <property type="entry name" value="C8-3_MUC4"/>
</dbReference>
<keyword evidence="2 10" id="KW-0245">EGF-like domain</keyword>
<accession>A0AAD9QU54</accession>
<evidence type="ECO:0000313" key="17">
    <source>
        <dbReference type="Proteomes" id="UP001249851"/>
    </source>
</evidence>
<dbReference type="CDD" id="cd00054">
    <property type="entry name" value="EGF_CA"/>
    <property type="match status" value="2"/>
</dbReference>
<dbReference type="Pfam" id="PF06119">
    <property type="entry name" value="NIDO"/>
    <property type="match status" value="1"/>
</dbReference>
<feature type="domain" description="NIDO" evidence="14">
    <location>
        <begin position="32"/>
        <end position="205"/>
    </location>
</feature>
<dbReference type="InterPro" id="IPR018097">
    <property type="entry name" value="EGF_Ca-bd_CS"/>
</dbReference>
<dbReference type="PROSITE" id="PS51220">
    <property type="entry name" value="NIDO"/>
    <property type="match status" value="1"/>
</dbReference>
<evidence type="ECO:0000256" key="1">
    <source>
        <dbReference type="ARBA" id="ARBA00004370"/>
    </source>
</evidence>
<dbReference type="FunFam" id="2.10.25.10:FF:000240">
    <property type="entry name" value="Vitamin K-dependent protein S"/>
    <property type="match status" value="2"/>
</dbReference>
<name>A0AAD9QU54_ACRCE</name>
<dbReference type="Proteomes" id="UP001249851">
    <property type="component" value="Unassembled WGS sequence"/>
</dbReference>
<evidence type="ECO:0000256" key="4">
    <source>
        <dbReference type="ARBA" id="ARBA00022729"/>
    </source>
</evidence>
<keyword evidence="4" id="KW-0732">Signal</keyword>
<evidence type="ECO:0000259" key="13">
    <source>
        <dbReference type="PROSITE" id="PS50856"/>
    </source>
</evidence>
<feature type="region of interest" description="Disordered" evidence="11">
    <location>
        <begin position="992"/>
        <end position="1016"/>
    </location>
</feature>
<dbReference type="AlphaFoldDB" id="A0AAD9QU54"/>
<feature type="domain" description="AMOP" evidence="13">
    <location>
        <begin position="207"/>
        <end position="338"/>
    </location>
</feature>
<keyword evidence="6" id="KW-0106">Calcium</keyword>
<evidence type="ECO:0000259" key="15">
    <source>
        <dbReference type="PROSITE" id="PS51233"/>
    </source>
</evidence>
<dbReference type="InterPro" id="IPR001846">
    <property type="entry name" value="VWF_type-D"/>
</dbReference>
<evidence type="ECO:0000256" key="10">
    <source>
        <dbReference type="PROSITE-ProRule" id="PRU00076"/>
    </source>
</evidence>
<keyword evidence="17" id="KW-1185">Reference proteome</keyword>
<dbReference type="PROSITE" id="PS00022">
    <property type="entry name" value="EGF_1"/>
    <property type="match status" value="1"/>
</dbReference>
<dbReference type="InterPro" id="IPR001881">
    <property type="entry name" value="EGF-like_Ca-bd_dom"/>
</dbReference>
<dbReference type="GO" id="GO:0005509">
    <property type="term" value="F:calcium ion binding"/>
    <property type="evidence" value="ECO:0007669"/>
    <property type="project" value="InterPro"/>
</dbReference>
<dbReference type="PANTHER" id="PTHR13802">
    <property type="entry name" value="MUCIN 4-RELATED"/>
    <property type="match status" value="1"/>
</dbReference>
<dbReference type="SMART" id="SM00179">
    <property type="entry name" value="EGF_CA"/>
    <property type="match status" value="4"/>
</dbReference>
<dbReference type="PROSITE" id="PS50026">
    <property type="entry name" value="EGF_3"/>
    <property type="match status" value="2"/>
</dbReference>
<evidence type="ECO:0000256" key="3">
    <source>
        <dbReference type="ARBA" id="ARBA00022692"/>
    </source>
</evidence>
<dbReference type="PROSITE" id="PS01187">
    <property type="entry name" value="EGF_CA"/>
    <property type="match status" value="1"/>
</dbReference>
<dbReference type="PROSITE" id="PS51233">
    <property type="entry name" value="VWFD"/>
    <property type="match status" value="1"/>
</dbReference>
<evidence type="ECO:0000256" key="6">
    <source>
        <dbReference type="ARBA" id="ARBA00022837"/>
    </source>
</evidence>
<evidence type="ECO:0000256" key="9">
    <source>
        <dbReference type="ARBA" id="ARBA00023157"/>
    </source>
</evidence>
<dbReference type="SMART" id="SM00723">
    <property type="entry name" value="AMOP"/>
    <property type="match status" value="1"/>
</dbReference>
<protein>
    <submittedName>
        <fullName evidence="16">Mucin-like protein</fullName>
    </submittedName>
</protein>
<dbReference type="InterPro" id="IPR000152">
    <property type="entry name" value="EGF-type_Asp/Asn_hydroxyl_site"/>
</dbReference>
<dbReference type="Pfam" id="PF12662">
    <property type="entry name" value="cEGF"/>
    <property type="match status" value="2"/>
</dbReference>
<dbReference type="InterPro" id="IPR003886">
    <property type="entry name" value="NIDO_dom"/>
</dbReference>
<dbReference type="SMART" id="SM00539">
    <property type="entry name" value="NIDO"/>
    <property type="match status" value="1"/>
</dbReference>
<dbReference type="InterPro" id="IPR049883">
    <property type="entry name" value="NOTCH1_EGF-like"/>
</dbReference>
<reference evidence="16" key="1">
    <citation type="journal article" date="2023" name="G3 (Bethesda)">
        <title>Whole genome assembly and annotation of the endangered Caribbean coral Acropora cervicornis.</title>
        <authorList>
            <person name="Selwyn J.D."/>
            <person name="Vollmer S.V."/>
        </authorList>
    </citation>
    <scope>NUCLEOTIDE SEQUENCE</scope>
    <source>
        <strain evidence="16">K2</strain>
    </source>
</reference>
<dbReference type="InterPro" id="IPR009030">
    <property type="entry name" value="Growth_fac_rcpt_cys_sf"/>
</dbReference>
<feature type="domain" description="EGF-like" evidence="12">
    <location>
        <begin position="925"/>
        <end position="965"/>
    </location>
</feature>
<organism evidence="16 17">
    <name type="scientific">Acropora cervicornis</name>
    <name type="common">Staghorn coral</name>
    <dbReference type="NCBI Taxonomy" id="6130"/>
    <lineage>
        <taxon>Eukaryota</taxon>
        <taxon>Metazoa</taxon>
        <taxon>Cnidaria</taxon>
        <taxon>Anthozoa</taxon>
        <taxon>Hexacorallia</taxon>
        <taxon>Scleractinia</taxon>
        <taxon>Astrocoeniina</taxon>
        <taxon>Acroporidae</taxon>
        <taxon>Acropora</taxon>
    </lineage>
</organism>
<dbReference type="EMBL" id="JARQWQ010000014">
    <property type="protein sequence ID" value="KAK2567417.1"/>
    <property type="molecule type" value="Genomic_DNA"/>
</dbReference>
<dbReference type="SUPFAM" id="SSF57196">
    <property type="entry name" value="EGF/Laminin"/>
    <property type="match status" value="2"/>
</dbReference>
<evidence type="ECO:0000259" key="14">
    <source>
        <dbReference type="PROSITE" id="PS51220"/>
    </source>
</evidence>
<evidence type="ECO:0000256" key="11">
    <source>
        <dbReference type="SAM" id="MobiDB-lite"/>
    </source>
</evidence>
<dbReference type="Pfam" id="PF07645">
    <property type="entry name" value="EGF_CA"/>
    <property type="match status" value="1"/>
</dbReference>
<dbReference type="InterPro" id="IPR051495">
    <property type="entry name" value="Epithelial_Barrier/Signaling"/>
</dbReference>
<feature type="domain" description="EGF-like" evidence="12">
    <location>
        <begin position="802"/>
        <end position="842"/>
    </location>
</feature>
<dbReference type="Gene3D" id="2.10.25.10">
    <property type="entry name" value="Laminin"/>
    <property type="match status" value="6"/>
</dbReference>
<evidence type="ECO:0000256" key="8">
    <source>
        <dbReference type="ARBA" id="ARBA00023136"/>
    </source>
</evidence>
<dbReference type="PROSITE" id="PS50856">
    <property type="entry name" value="AMOP"/>
    <property type="match status" value="1"/>
</dbReference>
<dbReference type="InterPro" id="IPR026823">
    <property type="entry name" value="cEGF"/>
</dbReference>
<dbReference type="GO" id="GO:0007160">
    <property type="term" value="P:cell-matrix adhesion"/>
    <property type="evidence" value="ECO:0007669"/>
    <property type="project" value="InterPro"/>
</dbReference>
<dbReference type="InterPro" id="IPR005533">
    <property type="entry name" value="AMOP_dom"/>
</dbReference>
<proteinExistence type="predicted"/>
<comment type="caution">
    <text evidence="10">Lacks conserved residue(s) required for the propagation of feature annotation.</text>
</comment>
<keyword evidence="9" id="KW-1015">Disulfide bond</keyword>
<reference evidence="16" key="2">
    <citation type="journal article" date="2023" name="Science">
        <title>Genomic signatures of disease resistance in endangered staghorn corals.</title>
        <authorList>
            <person name="Vollmer S.V."/>
            <person name="Selwyn J.D."/>
            <person name="Despard B.A."/>
            <person name="Roesel C.L."/>
        </authorList>
    </citation>
    <scope>NUCLEOTIDE SEQUENCE</scope>
    <source>
        <strain evidence="16">K2</strain>
    </source>
</reference>
<keyword evidence="7" id="KW-1133">Transmembrane helix</keyword>
<evidence type="ECO:0000259" key="12">
    <source>
        <dbReference type="PROSITE" id="PS50026"/>
    </source>
</evidence>
<dbReference type="SMART" id="SM00216">
    <property type="entry name" value="VWD"/>
    <property type="match status" value="1"/>
</dbReference>
<dbReference type="Pfam" id="PF00094">
    <property type="entry name" value="VWD"/>
    <property type="match status" value="1"/>
</dbReference>
<dbReference type="PROSITE" id="PS01186">
    <property type="entry name" value="EGF_2"/>
    <property type="match status" value="3"/>
</dbReference>
<dbReference type="PANTHER" id="PTHR13802:SF52">
    <property type="entry name" value="MUCIN-4"/>
    <property type="match status" value="1"/>
</dbReference>
<keyword evidence="3" id="KW-0812">Transmembrane</keyword>
<dbReference type="InterPro" id="IPR000742">
    <property type="entry name" value="EGF"/>
</dbReference>
<evidence type="ECO:0000256" key="2">
    <source>
        <dbReference type="ARBA" id="ARBA00022536"/>
    </source>
</evidence>
<dbReference type="PROSITE" id="PS00010">
    <property type="entry name" value="ASX_HYDROXYL"/>
    <property type="match status" value="2"/>
</dbReference>